<sequence>MDKLSEDEPMDETSEDGPIDEVSEYGLMDEVQRYDELMNEDIVEQECMEEWDDD</sequence>
<evidence type="ECO:0000313" key="3">
    <source>
        <dbReference type="Proteomes" id="UP000233469"/>
    </source>
</evidence>
<protein>
    <submittedName>
        <fullName evidence="2">Uncharacterized protein</fullName>
    </submittedName>
</protein>
<organism evidence="2 3">
    <name type="scientific">Rhizophagus irregularis</name>
    <dbReference type="NCBI Taxonomy" id="588596"/>
    <lineage>
        <taxon>Eukaryota</taxon>
        <taxon>Fungi</taxon>
        <taxon>Fungi incertae sedis</taxon>
        <taxon>Mucoromycota</taxon>
        <taxon>Glomeromycotina</taxon>
        <taxon>Glomeromycetes</taxon>
        <taxon>Glomerales</taxon>
        <taxon>Glomeraceae</taxon>
        <taxon>Rhizophagus</taxon>
    </lineage>
</organism>
<evidence type="ECO:0000256" key="1">
    <source>
        <dbReference type="SAM" id="MobiDB-lite"/>
    </source>
</evidence>
<proteinExistence type="predicted"/>
<reference evidence="2 3" key="1">
    <citation type="submission" date="2016-04" db="EMBL/GenBank/DDBJ databases">
        <title>Genome analyses suggest a sexual origin of heterokaryosis in a supposedly ancient asexual fungus.</title>
        <authorList>
            <person name="Ropars J."/>
            <person name="Sedzielewska K."/>
            <person name="Noel J."/>
            <person name="Charron P."/>
            <person name="Farinelli L."/>
            <person name="Marton T."/>
            <person name="Kruger M."/>
            <person name="Pelin A."/>
            <person name="Brachmann A."/>
            <person name="Corradi N."/>
        </authorList>
    </citation>
    <scope>NUCLEOTIDE SEQUENCE [LARGE SCALE GENOMIC DNA]</scope>
    <source>
        <strain evidence="2 3">C2</strain>
    </source>
</reference>
<feature type="compositionally biased region" description="Acidic residues" evidence="1">
    <location>
        <begin position="7"/>
        <end position="21"/>
    </location>
</feature>
<comment type="caution">
    <text evidence="2">The sequence shown here is derived from an EMBL/GenBank/DDBJ whole genome shotgun (WGS) entry which is preliminary data.</text>
</comment>
<dbReference type="VEuPathDB" id="FungiDB:RhiirA1_450383"/>
<dbReference type="AlphaFoldDB" id="A0A2N1MJU0"/>
<dbReference type="Proteomes" id="UP000233469">
    <property type="component" value="Unassembled WGS sequence"/>
</dbReference>
<evidence type="ECO:0000313" key="2">
    <source>
        <dbReference type="EMBL" id="PKK61893.1"/>
    </source>
</evidence>
<name>A0A2N1MJU0_9GLOM</name>
<dbReference type="VEuPathDB" id="FungiDB:FUN_014354"/>
<gene>
    <name evidence="2" type="ORF">RhiirC2_791163</name>
</gene>
<accession>A0A2N1MJU0</accession>
<dbReference type="EMBL" id="LLXL01002084">
    <property type="protein sequence ID" value="PKK61893.1"/>
    <property type="molecule type" value="Genomic_DNA"/>
</dbReference>
<reference evidence="2 3" key="2">
    <citation type="submission" date="2017-10" db="EMBL/GenBank/DDBJ databases">
        <title>Extensive intraspecific genome diversity in a model arbuscular mycorrhizal fungus.</title>
        <authorList>
            <person name="Chen E.C.H."/>
            <person name="Morin E."/>
            <person name="Baudet D."/>
            <person name="Noel J."/>
            <person name="Ndikumana S."/>
            <person name="Charron P."/>
            <person name="St-Onge C."/>
            <person name="Giorgi J."/>
            <person name="Grigoriev I.V."/>
            <person name="Roux C."/>
            <person name="Martin F.M."/>
            <person name="Corradi N."/>
        </authorList>
    </citation>
    <scope>NUCLEOTIDE SEQUENCE [LARGE SCALE GENOMIC DNA]</scope>
    <source>
        <strain evidence="2 3">C2</strain>
    </source>
</reference>
<feature type="region of interest" description="Disordered" evidence="1">
    <location>
        <begin position="1"/>
        <end position="21"/>
    </location>
</feature>